<proteinExistence type="inferred from homology"/>
<evidence type="ECO:0000256" key="7">
    <source>
        <dbReference type="PIRSR" id="PIRSR038994-2"/>
    </source>
</evidence>
<feature type="binding site" evidence="8">
    <location>
        <position position="211"/>
    </location>
    <ligand>
        <name>Zn(2+)</name>
        <dbReference type="ChEBI" id="CHEBI:29105"/>
    </ligand>
</feature>
<feature type="binding site" evidence="7">
    <location>
        <begin position="214"/>
        <end position="215"/>
    </location>
    <ligand>
        <name>substrate</name>
    </ligand>
</feature>
<dbReference type="InterPro" id="IPR032466">
    <property type="entry name" value="Metal_Hydrolase"/>
</dbReference>
<dbReference type="SUPFAM" id="SSF51556">
    <property type="entry name" value="Metallo-dependent hydrolases"/>
    <property type="match status" value="1"/>
</dbReference>
<feature type="binding site" evidence="7">
    <location>
        <position position="246"/>
    </location>
    <ligand>
        <name>substrate</name>
    </ligand>
</feature>
<evidence type="ECO:0000259" key="9">
    <source>
        <dbReference type="Pfam" id="PF01979"/>
    </source>
</evidence>
<dbReference type="Proteomes" id="UP000198356">
    <property type="component" value="Unassembled WGS sequence"/>
</dbReference>
<keyword evidence="2 8" id="KW-0479">Metal-binding</keyword>
<keyword evidence="11" id="KW-1185">Reference proteome</keyword>
<evidence type="ECO:0000256" key="1">
    <source>
        <dbReference type="ARBA" id="ARBA00010716"/>
    </source>
</evidence>
<dbReference type="PANTHER" id="PTHR11113:SF14">
    <property type="entry name" value="N-ACETYLGLUCOSAMINE-6-PHOSPHATE DEACETYLASE"/>
    <property type="match status" value="1"/>
</dbReference>
<evidence type="ECO:0000256" key="2">
    <source>
        <dbReference type="ARBA" id="ARBA00022723"/>
    </source>
</evidence>
<name>A0A239HNR7_9BACT</name>
<comment type="cofactor">
    <cofactor evidence="8">
        <name>a divalent metal cation</name>
        <dbReference type="ChEBI" id="CHEBI:60240"/>
    </cofactor>
    <text evidence="8">Binds 1 divalent metal cation per subunit.</text>
</comment>
<dbReference type="GO" id="GO:0006046">
    <property type="term" value="P:N-acetylglucosamine catabolic process"/>
    <property type="evidence" value="ECO:0007669"/>
    <property type="project" value="TreeGrafter"/>
</dbReference>
<dbReference type="GO" id="GO:0046872">
    <property type="term" value="F:metal ion binding"/>
    <property type="evidence" value="ECO:0007669"/>
    <property type="project" value="UniProtKB-KW"/>
</dbReference>
<sequence length="378" mass="39849">MTTLTARTLVTSVGTIEYPAITIDDDGRIADISTDASIRSDKTLTAGFFDIHIHGAAGQDVMDASPAGLSAIQLFLATRGVAHYLPTTVTATIDDTLSALNRLATLIESPTPGDQATPLGIHLEGPFLSHVRRGVHPSELLQQPSVELFERFQQAARGHIKLVTLAPEIAGANEMIAHATAQGVRISMGHTNATAAETLAAIEAGATSATHAFNAMRPIENREPGVLGTVLDRQEVYAELICDGIHVDPALVRMWLRLKAEKAILVTDGMAATGMPDGVYKLGSLAVNVHGGRCSLVSNPETLAGSVLTLDRAVTNLRRFTGASLDEATRCASHHPAAMLGIGSRVGSIQPGNPAHFNVYSAEGALEATYLHGQLVNR</sequence>
<dbReference type="PIRSF" id="PIRSF038994">
    <property type="entry name" value="NagA"/>
    <property type="match status" value="1"/>
</dbReference>
<dbReference type="PANTHER" id="PTHR11113">
    <property type="entry name" value="N-ACETYLGLUCOSAMINE-6-PHOSPHATE DEACETYLASE"/>
    <property type="match status" value="1"/>
</dbReference>
<gene>
    <name evidence="10" type="ORF">SAMN05421770_102486</name>
</gene>
<accession>A0A239HNR7</accession>
<dbReference type="CDD" id="cd00854">
    <property type="entry name" value="NagA"/>
    <property type="match status" value="1"/>
</dbReference>
<dbReference type="InterPro" id="IPR003764">
    <property type="entry name" value="GlcNAc_6-P_deAcase"/>
</dbReference>
<feature type="binding site" evidence="7">
    <location>
        <position position="222"/>
    </location>
    <ligand>
        <name>substrate</name>
    </ligand>
</feature>
<dbReference type="FunFam" id="3.20.20.140:FF:000004">
    <property type="entry name" value="N-acetylglucosamine-6-phosphate deacetylase"/>
    <property type="match status" value="1"/>
</dbReference>
<protein>
    <submittedName>
        <fullName evidence="10">N-acetylglucosamine 6-phosphate deacetylase</fullName>
    </submittedName>
</protein>
<evidence type="ECO:0000256" key="6">
    <source>
        <dbReference type="PIRSR" id="PIRSR038994-1"/>
    </source>
</evidence>
<evidence type="ECO:0000256" key="4">
    <source>
        <dbReference type="ARBA" id="ARBA00023277"/>
    </source>
</evidence>
<feature type="binding site" evidence="8">
    <location>
        <position position="124"/>
    </location>
    <ligand>
        <name>Zn(2+)</name>
        <dbReference type="ChEBI" id="CHEBI:29105"/>
    </ligand>
</feature>
<dbReference type="AlphaFoldDB" id="A0A239HNR7"/>
<dbReference type="Gene3D" id="2.30.40.10">
    <property type="entry name" value="Urease, subunit C, domain 1"/>
    <property type="match status" value="1"/>
</dbReference>
<feature type="active site" description="Proton donor/acceptor" evidence="6">
    <location>
        <position position="268"/>
    </location>
</feature>
<keyword evidence="4 5" id="KW-0119">Carbohydrate metabolism</keyword>
<feature type="binding site" evidence="7">
    <location>
        <position position="135"/>
    </location>
    <ligand>
        <name>substrate</name>
    </ligand>
</feature>
<dbReference type="Gene3D" id="3.20.20.140">
    <property type="entry name" value="Metal-dependent hydrolases"/>
    <property type="match status" value="1"/>
</dbReference>
<feature type="binding site" evidence="7">
    <location>
        <begin position="303"/>
        <end position="305"/>
    </location>
    <ligand>
        <name>substrate</name>
    </ligand>
</feature>
<evidence type="ECO:0000313" key="10">
    <source>
        <dbReference type="EMBL" id="SNS82999.1"/>
    </source>
</evidence>
<comment type="similarity">
    <text evidence="1 5">Belongs to the metallo-dependent hydrolases superfamily. NagA family.</text>
</comment>
<reference evidence="10 11" key="1">
    <citation type="submission" date="2017-06" db="EMBL/GenBank/DDBJ databases">
        <authorList>
            <person name="Kim H.J."/>
            <person name="Triplett B.A."/>
        </authorList>
    </citation>
    <scope>NUCLEOTIDE SEQUENCE [LARGE SCALE GENOMIC DNA]</scope>
    <source>
        <strain evidence="10 11">DSM 18704</strain>
    </source>
</reference>
<dbReference type="InterPro" id="IPR011059">
    <property type="entry name" value="Metal-dep_hydrolase_composite"/>
</dbReference>
<feature type="domain" description="Amidohydrolase-related" evidence="9">
    <location>
        <begin position="43"/>
        <end position="360"/>
    </location>
</feature>
<dbReference type="OrthoDB" id="9776488at2"/>
<evidence type="ECO:0000256" key="8">
    <source>
        <dbReference type="PIRSR" id="PIRSR038994-3"/>
    </source>
</evidence>
<feature type="binding site" evidence="8">
    <location>
        <position position="190"/>
    </location>
    <ligand>
        <name>Zn(2+)</name>
        <dbReference type="ChEBI" id="CHEBI:29105"/>
    </ligand>
</feature>
<keyword evidence="3 5" id="KW-0378">Hydrolase</keyword>
<dbReference type="GO" id="GO:0008448">
    <property type="term" value="F:N-acetylglucosamine-6-phosphate deacetylase activity"/>
    <property type="evidence" value="ECO:0007669"/>
    <property type="project" value="InterPro"/>
</dbReference>
<dbReference type="NCBIfam" id="TIGR00221">
    <property type="entry name" value="nagA"/>
    <property type="match status" value="1"/>
</dbReference>
<evidence type="ECO:0000256" key="5">
    <source>
        <dbReference type="PIRNR" id="PIRNR038994"/>
    </source>
</evidence>
<evidence type="ECO:0000313" key="11">
    <source>
        <dbReference type="Proteomes" id="UP000198356"/>
    </source>
</evidence>
<dbReference type="InterPro" id="IPR006680">
    <property type="entry name" value="Amidohydro-rel"/>
</dbReference>
<dbReference type="RefSeq" id="WP_089407964.1">
    <property type="nucleotide sequence ID" value="NZ_FZOU01000002.1"/>
</dbReference>
<organism evidence="10 11">
    <name type="scientific">Granulicella rosea</name>
    <dbReference type="NCBI Taxonomy" id="474952"/>
    <lineage>
        <taxon>Bacteria</taxon>
        <taxon>Pseudomonadati</taxon>
        <taxon>Acidobacteriota</taxon>
        <taxon>Terriglobia</taxon>
        <taxon>Terriglobales</taxon>
        <taxon>Acidobacteriaceae</taxon>
        <taxon>Granulicella</taxon>
    </lineage>
</organism>
<evidence type="ECO:0000256" key="3">
    <source>
        <dbReference type="ARBA" id="ARBA00022801"/>
    </source>
</evidence>
<dbReference type="EMBL" id="FZOU01000002">
    <property type="protein sequence ID" value="SNS82999.1"/>
    <property type="molecule type" value="Genomic_DNA"/>
</dbReference>
<dbReference type="Pfam" id="PF01979">
    <property type="entry name" value="Amidohydro_1"/>
    <property type="match status" value="1"/>
</dbReference>